<dbReference type="STRING" id="1121400.SAMN02746065_103236"/>
<gene>
    <name evidence="2" type="ORF">SAMN02746065_103236</name>
</gene>
<evidence type="ECO:0000313" key="3">
    <source>
        <dbReference type="Proteomes" id="UP000192418"/>
    </source>
</evidence>
<dbReference type="Pfam" id="PF02663">
    <property type="entry name" value="FmdE"/>
    <property type="match status" value="1"/>
</dbReference>
<dbReference type="EMBL" id="FWXY01000003">
    <property type="protein sequence ID" value="SMC52724.1"/>
    <property type="molecule type" value="Genomic_DNA"/>
</dbReference>
<sequence length="199" mass="22193">MKSFKSLLDASVIAHGHLCAGQVIGVRMAMLGCRLVGIDDPTSPQFKKKLIVYVEMDRCASDAIGSVTGCRLGKRTLKFKDYGINAATFVNLETRKAVRIVSTEASRELVKRYAPEEEFHYQQQIKGYRIMPENELFEAQWVSVDLPGQEMPGPPRTHTTCTQCGQVVRDAREVIVEGKPLCRICAGEGYFKPEDPVIL</sequence>
<dbReference type="InterPro" id="IPR003814">
    <property type="entry name" value="FmdEsu_dom"/>
</dbReference>
<evidence type="ECO:0000313" key="2">
    <source>
        <dbReference type="EMBL" id="SMC52724.1"/>
    </source>
</evidence>
<dbReference type="Proteomes" id="UP000192418">
    <property type="component" value="Unassembled WGS sequence"/>
</dbReference>
<dbReference type="InterPro" id="IPR053194">
    <property type="entry name" value="tRNA_methyltr_O"/>
</dbReference>
<keyword evidence="3" id="KW-1185">Reference proteome</keyword>
<dbReference type="PANTHER" id="PTHR39418:SF1">
    <property type="entry name" value="DEHYDROGENASE"/>
    <property type="match status" value="1"/>
</dbReference>
<dbReference type="PANTHER" id="PTHR39418">
    <property type="entry name" value="DEHYDROGENASE-RELATED"/>
    <property type="match status" value="1"/>
</dbReference>
<proteinExistence type="predicted"/>
<accession>A0A1W1ZWD8</accession>
<dbReference type="OrthoDB" id="9804309at2"/>
<organism evidence="2 3">
    <name type="scientific">Desulfocicer vacuolatum DSM 3385</name>
    <dbReference type="NCBI Taxonomy" id="1121400"/>
    <lineage>
        <taxon>Bacteria</taxon>
        <taxon>Pseudomonadati</taxon>
        <taxon>Thermodesulfobacteriota</taxon>
        <taxon>Desulfobacteria</taxon>
        <taxon>Desulfobacterales</taxon>
        <taxon>Desulfobacteraceae</taxon>
        <taxon>Desulfocicer</taxon>
    </lineage>
</organism>
<feature type="domain" description="Formylmethanofuran dehydrogenase subunit E" evidence="1">
    <location>
        <begin position="15"/>
        <end position="138"/>
    </location>
</feature>
<reference evidence="2 3" key="1">
    <citation type="submission" date="2017-04" db="EMBL/GenBank/DDBJ databases">
        <authorList>
            <person name="Afonso C.L."/>
            <person name="Miller P.J."/>
            <person name="Scott M.A."/>
            <person name="Spackman E."/>
            <person name="Goraichik I."/>
            <person name="Dimitrov K.M."/>
            <person name="Suarez D.L."/>
            <person name="Swayne D.E."/>
        </authorList>
    </citation>
    <scope>NUCLEOTIDE SEQUENCE [LARGE SCALE GENOMIC DNA]</scope>
    <source>
        <strain evidence="2 3">DSM 3385</strain>
    </source>
</reference>
<dbReference type="RefSeq" id="WP_084067201.1">
    <property type="nucleotide sequence ID" value="NZ_FWXY01000003.1"/>
</dbReference>
<evidence type="ECO:0000259" key="1">
    <source>
        <dbReference type="Pfam" id="PF02663"/>
    </source>
</evidence>
<dbReference type="Gene3D" id="3.30.1330.130">
    <property type="match status" value="1"/>
</dbReference>
<protein>
    <submittedName>
        <fullName evidence="2">Formylmethanofuran dehydrogenase subunit E</fullName>
    </submittedName>
</protein>
<dbReference type="AlphaFoldDB" id="A0A1W1ZWD8"/>
<dbReference type="SUPFAM" id="SSF143555">
    <property type="entry name" value="FwdE-like"/>
    <property type="match status" value="1"/>
</dbReference>
<name>A0A1W1ZWD8_9BACT</name>